<keyword evidence="1" id="KW-1133">Transmembrane helix</keyword>
<dbReference type="EMBL" id="CCSB01000001">
    <property type="protein sequence ID" value="CDZ76665.1"/>
    <property type="molecule type" value="Genomic_DNA"/>
</dbReference>
<keyword evidence="1" id="KW-0812">Transmembrane</keyword>
<proteinExistence type="predicted"/>
<feature type="transmembrane region" description="Helical" evidence="1">
    <location>
        <begin position="15"/>
        <end position="35"/>
    </location>
</feature>
<dbReference type="AlphaFoldDB" id="A0A078KQI5"/>
<keyword evidence="1" id="KW-0472">Membrane</keyword>
<gene>
    <name evidence="3" type="ORF">BN59_00939</name>
</gene>
<evidence type="ECO:0000313" key="4">
    <source>
        <dbReference type="Proteomes" id="UP000044071"/>
    </source>
</evidence>
<dbReference type="OrthoDB" id="2606558at2"/>
<sequence>MTKVKITDTRVLRKFLEKISVISMVITTIVIFVDIPTECRIKYGIAFLILLPILYIAIWYRANSLQDINLNIEGSAVNIKVGDIFHQQGFKVIAFNEYFDTLVDDKVIAQKSLNGIFINKHLNSSPIELDEYIQTYEFDENEILATNVPRKSGKTTQYHIGTICVYEDYLLTAFSKFDSNNKANLTMPEYLEFLITFWDKVNRVYAQQNVSTTIFGSGITRIKGHKNISDEDLLKIMLWTFRISEMRFKYPAKLTIIIHKDKINQINLFDIKSARNGM</sequence>
<evidence type="ECO:0000259" key="2">
    <source>
        <dbReference type="Pfam" id="PF20016"/>
    </source>
</evidence>
<evidence type="ECO:0000313" key="3">
    <source>
        <dbReference type="EMBL" id="CDZ76665.1"/>
    </source>
</evidence>
<name>A0A078KQI5_9GAMM</name>
<keyword evidence="4" id="KW-1185">Reference proteome</keyword>
<dbReference type="Proteomes" id="UP000044071">
    <property type="component" value="Unassembled WGS sequence"/>
</dbReference>
<organism evidence="3 4">
    <name type="scientific">Legionella massiliensis</name>
    <dbReference type="NCBI Taxonomy" id="1034943"/>
    <lineage>
        <taxon>Bacteria</taxon>
        <taxon>Pseudomonadati</taxon>
        <taxon>Pseudomonadota</taxon>
        <taxon>Gammaproteobacteria</taxon>
        <taxon>Legionellales</taxon>
        <taxon>Legionellaceae</taxon>
        <taxon>Legionella</taxon>
    </lineage>
</organism>
<dbReference type="RefSeq" id="WP_043873146.1">
    <property type="nucleotide sequence ID" value="NZ_CCVW01000001.1"/>
</dbReference>
<dbReference type="Pfam" id="PF20016">
    <property type="entry name" value="ThsA_Macro"/>
    <property type="match status" value="1"/>
</dbReference>
<accession>A0A078KQI5</accession>
<dbReference type="STRING" id="1034943.BN59_00939"/>
<reference evidence="3 4" key="1">
    <citation type="submission" date="2014-06" db="EMBL/GenBank/DDBJ databases">
        <authorList>
            <person name="Urmite Genomes Urmite Genomes"/>
        </authorList>
    </citation>
    <scope>NUCLEOTIDE SEQUENCE [LARGE SCALE GENOMIC DNA]</scope>
</reference>
<protein>
    <recommendedName>
        <fullName evidence="2">Thoeris protein ThsA Macro domain-containing protein</fullName>
    </recommendedName>
</protein>
<dbReference type="InterPro" id="IPR045535">
    <property type="entry name" value="ThsA_Macro"/>
</dbReference>
<feature type="domain" description="Thoeris protein ThsA Macro" evidence="2">
    <location>
        <begin position="77"/>
        <end position="259"/>
    </location>
</feature>
<dbReference type="eggNOG" id="ENOG502Z81N">
    <property type="taxonomic scope" value="Bacteria"/>
</dbReference>
<feature type="transmembrane region" description="Helical" evidence="1">
    <location>
        <begin position="41"/>
        <end position="60"/>
    </location>
</feature>
<evidence type="ECO:0000256" key="1">
    <source>
        <dbReference type="SAM" id="Phobius"/>
    </source>
</evidence>